<evidence type="ECO:0000313" key="3">
    <source>
        <dbReference type="Proteomes" id="UP000266841"/>
    </source>
</evidence>
<dbReference type="AlphaFoldDB" id="K0S111"/>
<feature type="compositionally biased region" description="Low complexity" evidence="1">
    <location>
        <begin position="43"/>
        <end position="53"/>
    </location>
</feature>
<feature type="compositionally biased region" description="Acidic residues" evidence="1">
    <location>
        <begin position="19"/>
        <end position="29"/>
    </location>
</feature>
<organism evidence="2 3">
    <name type="scientific">Thalassiosira oceanica</name>
    <name type="common">Marine diatom</name>
    <dbReference type="NCBI Taxonomy" id="159749"/>
    <lineage>
        <taxon>Eukaryota</taxon>
        <taxon>Sar</taxon>
        <taxon>Stramenopiles</taxon>
        <taxon>Ochrophyta</taxon>
        <taxon>Bacillariophyta</taxon>
        <taxon>Coscinodiscophyceae</taxon>
        <taxon>Thalassiosirophycidae</taxon>
        <taxon>Thalassiosirales</taxon>
        <taxon>Thalassiosiraceae</taxon>
        <taxon>Thalassiosira</taxon>
    </lineage>
</organism>
<feature type="compositionally biased region" description="Polar residues" evidence="1">
    <location>
        <begin position="1"/>
        <end position="11"/>
    </location>
</feature>
<feature type="region of interest" description="Disordered" evidence="1">
    <location>
        <begin position="1"/>
        <end position="83"/>
    </location>
</feature>
<dbReference type="Proteomes" id="UP000266841">
    <property type="component" value="Unassembled WGS sequence"/>
</dbReference>
<evidence type="ECO:0000313" key="2">
    <source>
        <dbReference type="EMBL" id="EJK59010.1"/>
    </source>
</evidence>
<accession>K0S111</accession>
<comment type="caution">
    <text evidence="2">The sequence shown here is derived from an EMBL/GenBank/DDBJ whole genome shotgun (WGS) entry which is preliminary data.</text>
</comment>
<evidence type="ECO:0000256" key="1">
    <source>
        <dbReference type="SAM" id="MobiDB-lite"/>
    </source>
</evidence>
<proteinExistence type="predicted"/>
<name>K0S111_THAOC</name>
<reference evidence="2 3" key="1">
    <citation type="journal article" date="2012" name="Genome Biol.">
        <title>Genome and low-iron response of an oceanic diatom adapted to chronic iron limitation.</title>
        <authorList>
            <person name="Lommer M."/>
            <person name="Specht M."/>
            <person name="Roy A.S."/>
            <person name="Kraemer L."/>
            <person name="Andreson R."/>
            <person name="Gutowska M.A."/>
            <person name="Wolf J."/>
            <person name="Bergner S.V."/>
            <person name="Schilhabel M.B."/>
            <person name="Klostermeier U.C."/>
            <person name="Beiko R.G."/>
            <person name="Rosenstiel P."/>
            <person name="Hippler M."/>
            <person name="Laroche J."/>
        </authorList>
    </citation>
    <scope>NUCLEOTIDE SEQUENCE [LARGE SCALE GENOMIC DNA]</scope>
    <source>
        <strain evidence="2 3">CCMP1005</strain>
    </source>
</reference>
<protein>
    <submittedName>
        <fullName evidence="2">Uncharacterized protein</fullName>
    </submittedName>
</protein>
<sequence>IAKANKTSPAFNDTHHGDDDDGDCDDDDVNNEHHGGSLVIGLTPSPSTSSSHPSHQKLMSESKPDDETGVYPSIRLTFEQKIG</sequence>
<feature type="non-terminal residue" evidence="2">
    <location>
        <position position="1"/>
    </location>
</feature>
<dbReference type="EMBL" id="AGNL01023834">
    <property type="protein sequence ID" value="EJK59010.1"/>
    <property type="molecule type" value="Genomic_DNA"/>
</dbReference>
<gene>
    <name evidence="2" type="ORF">THAOC_20823</name>
</gene>
<keyword evidence="3" id="KW-1185">Reference proteome</keyword>